<sequence length="169" mass="18314">MNSSGTTFSNFLSTSSTFFPGANWVRLQTRKICVSTAIVGQPKAVFKTTLAVLRPTPGSASRAARSSGTSPWCFSNKMRQVLITFSALVLYNPMVFIYSFRLSTPRLRIVCGVLATGYNFVVALLTLTSVACADSSTDISNSKEELKANSVVGCGLLFCKRVKIAIRFC</sequence>
<accession>A0A077PRV8</accession>
<keyword evidence="1" id="KW-0472">Membrane</keyword>
<feature type="transmembrane region" description="Helical" evidence="1">
    <location>
        <begin position="107"/>
        <end position="133"/>
    </location>
</feature>
<evidence type="ECO:0000256" key="1">
    <source>
        <dbReference type="SAM" id="Phobius"/>
    </source>
</evidence>
<dbReference type="Proteomes" id="UP000028493">
    <property type="component" value="Unassembled WGS sequence"/>
</dbReference>
<keyword evidence="1" id="KW-0812">Transmembrane</keyword>
<comment type="caution">
    <text evidence="2">The sequence shown here is derived from an EMBL/GenBank/DDBJ whole genome shotgun (WGS) entry which is preliminary data.</text>
</comment>
<feature type="transmembrane region" description="Helical" evidence="1">
    <location>
        <begin position="81"/>
        <end position="101"/>
    </location>
</feature>
<name>A0A077PRV8_XENBV</name>
<organism evidence="2">
    <name type="scientific">Xenorhabdus bovienii str. kraussei Becker Underwood</name>
    <dbReference type="NCBI Taxonomy" id="1398204"/>
    <lineage>
        <taxon>Bacteria</taxon>
        <taxon>Pseudomonadati</taxon>
        <taxon>Pseudomonadota</taxon>
        <taxon>Gammaproteobacteria</taxon>
        <taxon>Enterobacterales</taxon>
        <taxon>Morganellaceae</taxon>
        <taxon>Xenorhabdus</taxon>
    </lineage>
</organism>
<protein>
    <submittedName>
        <fullName evidence="2">Uncharacterized protein</fullName>
    </submittedName>
</protein>
<dbReference type="EMBL" id="CBSZ010000079">
    <property type="protein sequence ID" value="CDH23307.1"/>
    <property type="molecule type" value="Genomic_DNA"/>
</dbReference>
<gene>
    <name evidence="2" type="ORF">XBKB1_170011</name>
</gene>
<evidence type="ECO:0000313" key="2">
    <source>
        <dbReference type="EMBL" id="CDH23307.1"/>
    </source>
</evidence>
<proteinExistence type="predicted"/>
<reference evidence="2" key="1">
    <citation type="submission" date="2013-07" db="EMBL/GenBank/DDBJ databases">
        <title>Sub-species coevolution in mutualistic symbiosis.</title>
        <authorList>
            <person name="Murfin K."/>
            <person name="Klassen J."/>
            <person name="Lee M."/>
            <person name="Forst S."/>
            <person name="Stock P."/>
            <person name="Goodrich-Blair H."/>
        </authorList>
    </citation>
    <scope>NUCLEOTIDE SEQUENCE [LARGE SCALE GENOMIC DNA]</scope>
    <source>
        <strain evidence="2">Kraussei Becker Underwood</strain>
    </source>
</reference>
<dbReference type="AlphaFoldDB" id="A0A077PRV8"/>
<keyword evidence="1" id="KW-1133">Transmembrane helix</keyword>
<dbReference type="HOGENOM" id="CLU_1577900_0_0_6"/>